<reference evidence="2" key="1">
    <citation type="submission" date="2021-12" db="EMBL/GenBank/DDBJ databases">
        <authorList>
            <person name="Zaccaron A."/>
            <person name="Stergiopoulos I."/>
        </authorList>
    </citation>
    <scope>NUCLEOTIDE SEQUENCE</scope>
    <source>
        <strain evidence="2">Race5_Kim</strain>
    </source>
</reference>
<proteinExistence type="predicted"/>
<feature type="compositionally biased region" description="Polar residues" evidence="1">
    <location>
        <begin position="1076"/>
        <end position="1108"/>
    </location>
</feature>
<feature type="region of interest" description="Disordered" evidence="1">
    <location>
        <begin position="1349"/>
        <end position="1377"/>
    </location>
</feature>
<dbReference type="PANTHER" id="PTHR42064:SF1">
    <property type="entry name" value="YALI0F28677P"/>
    <property type="match status" value="1"/>
</dbReference>
<name>A0A9Q8PA35_PASFU</name>
<evidence type="ECO:0000256" key="1">
    <source>
        <dbReference type="SAM" id="MobiDB-lite"/>
    </source>
</evidence>
<evidence type="ECO:0000313" key="2">
    <source>
        <dbReference type="EMBL" id="UJO18680.1"/>
    </source>
</evidence>
<dbReference type="PANTHER" id="PTHR42064">
    <property type="entry name" value="YALI0F28677P"/>
    <property type="match status" value="1"/>
</dbReference>
<dbReference type="RefSeq" id="XP_047763046.1">
    <property type="nucleotide sequence ID" value="XM_047906700.1"/>
</dbReference>
<feature type="region of interest" description="Disordered" evidence="1">
    <location>
        <begin position="598"/>
        <end position="618"/>
    </location>
</feature>
<keyword evidence="3" id="KW-1185">Reference proteome</keyword>
<organism evidence="2 3">
    <name type="scientific">Passalora fulva</name>
    <name type="common">Tomato leaf mold</name>
    <name type="synonym">Cladosporium fulvum</name>
    <dbReference type="NCBI Taxonomy" id="5499"/>
    <lineage>
        <taxon>Eukaryota</taxon>
        <taxon>Fungi</taxon>
        <taxon>Dikarya</taxon>
        <taxon>Ascomycota</taxon>
        <taxon>Pezizomycotina</taxon>
        <taxon>Dothideomycetes</taxon>
        <taxon>Dothideomycetidae</taxon>
        <taxon>Mycosphaerellales</taxon>
        <taxon>Mycosphaerellaceae</taxon>
        <taxon>Fulvia</taxon>
    </lineage>
</organism>
<dbReference type="KEGG" id="ffu:CLAFUR5_07552"/>
<protein>
    <submittedName>
        <fullName evidence="2">Uncharacterized protein</fullName>
    </submittedName>
</protein>
<accession>A0A9Q8PA35</accession>
<feature type="region of interest" description="Disordered" evidence="1">
    <location>
        <begin position="46"/>
        <end position="89"/>
    </location>
</feature>
<feature type="region of interest" description="Disordered" evidence="1">
    <location>
        <begin position="1068"/>
        <end position="1108"/>
    </location>
</feature>
<feature type="compositionally biased region" description="Basic and acidic residues" evidence="1">
    <location>
        <begin position="71"/>
        <end position="81"/>
    </location>
</feature>
<sequence>MLDTGAPPDSTEHEHLGTVSLLSSHHASTSSTPGLSSLDGTSRRLYSLSLPPRSHSAPPAHDMAIKPTTTRNHDQGTDQHSQDSQGSKVTVNHNASFETVTSLDCHPHHVPDDKSPPQMPLPELEQRTLPPLSEISRLLRLQKYHKRRCYHAEDKLHQLQIAAAKTSRLVHSAGHVQHILAECIRSEDKNSFATLLHAFQDACGDALHSEQSAPVDAPLSPESTSRCSTPFLQDLSSSSKLSILDFLSKIRYNGRFLADRLASLTHKELVSLLPDRTSARPQESVFGGSARSNSRLSKPLGIVVDAQIEIFFSFAFNSPIETLIFSTRGIPGADRLDDHATQIWADVCARLVFEQKPGSERVVPAVLDIWSSSLPWPGKDRLETWILQTLQRGSFLLEQPNNPSFRARMSGRSDVSPEEEMRSERYFSEAADSLLELLSDQTGPSIIPPGALKLCHAVWGSLNEHPGHQRAFPQFVLVRWLFHTFCQDAITLPESHVILTDHYVSEGARHRILREVVSRAQKSVFDVAYSWKYNLSPPVDTVRRIQSLQARFQGSDAVTDRRVNPSKSLLSQNVESFVVVSPRDIAVCLNALYPPRRPASVASDRDSTRSGVQSSASSMSGFSLFGHTRTPEPFSEVTTSGDLDDHYPRSLNAIAASIQAEHAGESLIEAQMREVCLELEDLLRKKAGTNSDPWDVLVSQSPKESLCAIKDAAARICADVHTESLLRRSPGHAKIKTREYAICRKAVEAILRDREAITNAGTSASVQHTPEGLASIVADLQYLYGQSIQDCEARLDFVQAHSLFQQLQGLLCFVYQSAGLTALGDVLLDIEHFAHKSVSRAQALSEACEAWANALESLQQLLTGYLEPLITQHDLLRDKMWYVAEVRTSAAYEEARSIATALRVMGSNRKNVRTRLGPVLRHWSGTKLASTNLHLKTEAQVLEILSARSDHGGPNKLSDDQSRATQMWMDRQNVDNLCRGEERLHRLCMEVRKCVDTVTAVTDTSNIWHSSLFAHDPSTRLNQQLIERPSFITGLYDRNGHSSLLSLRSQPRSNDTLSSATHTLSSASSRDCFDSRSPTLTHTSSVPFWSPTTTEVDSPSSATSIGSVQAQSILETSMRKRVAAPNVSPSPTFVDKLRQRVTSLVLSDLTTTLFTDGSETDHAFWTGLGFDLTDRHFRGLQALNTSAGSQTPTVESQGLSLPLMSRFDFNATFAAILQRFAVKVNPSAKLACLHDLDRLLVPYMAEQTAMSSPATTFRPHVANGVAVRGTNATEMSIRGFRILFSRSSLRPATIFRDLQYIAALLPSSVLQNTAEGKAFCNAAVAISGLKQEARKIMVETADSIIAYHSNNREHGRSSSTAQQQRDSATFSAPSRTPSAEEVARYSMADAAYLLQIAAKEGDTVAQRELGILYLTHPELMDRIIAPLTKPRDVFKEELEGKWRRNQDLNRCDPQAMCIAYHWMELSSKGGDSLAKEYLRQREEMDSF</sequence>
<feature type="region of interest" description="Disordered" evidence="1">
    <location>
        <begin position="103"/>
        <end position="124"/>
    </location>
</feature>
<feature type="compositionally biased region" description="Basic and acidic residues" evidence="1">
    <location>
        <begin position="105"/>
        <end position="115"/>
    </location>
</feature>
<dbReference type="EMBL" id="CP090168">
    <property type="protein sequence ID" value="UJO18680.1"/>
    <property type="molecule type" value="Genomic_DNA"/>
</dbReference>
<reference evidence="2" key="2">
    <citation type="journal article" date="2022" name="Microb. Genom.">
        <title>A chromosome-scale genome assembly of the tomato pathogen Cladosporium fulvum reveals a compartmentalized genome architecture and the presence of a dispensable chromosome.</title>
        <authorList>
            <person name="Zaccaron A.Z."/>
            <person name="Chen L.H."/>
            <person name="Samaras A."/>
            <person name="Stergiopoulos I."/>
        </authorList>
    </citation>
    <scope>NUCLEOTIDE SEQUENCE</scope>
    <source>
        <strain evidence="2">Race5_Kim</strain>
    </source>
</reference>
<dbReference type="Proteomes" id="UP000756132">
    <property type="component" value="Chromosome 6"/>
</dbReference>
<feature type="compositionally biased region" description="Polar residues" evidence="1">
    <location>
        <begin position="1357"/>
        <end position="1377"/>
    </location>
</feature>
<evidence type="ECO:0000313" key="3">
    <source>
        <dbReference type="Proteomes" id="UP000756132"/>
    </source>
</evidence>
<gene>
    <name evidence="2" type="ORF">CLAFUR5_07552</name>
</gene>
<dbReference type="GeneID" id="71987430"/>
<dbReference type="OrthoDB" id="3548913at2759"/>